<dbReference type="Pfam" id="PF02875">
    <property type="entry name" value="Mur_ligase_C"/>
    <property type="match status" value="1"/>
</dbReference>
<evidence type="ECO:0000256" key="8">
    <source>
        <dbReference type="ARBA" id="ARBA00023306"/>
    </source>
</evidence>
<dbReference type="Pfam" id="PF08245">
    <property type="entry name" value="Mur_ligase_M"/>
    <property type="match status" value="1"/>
</dbReference>
<evidence type="ECO:0000256" key="2">
    <source>
        <dbReference type="ARBA" id="ARBA00022598"/>
    </source>
</evidence>
<comment type="subcellular location">
    <subcellularLocation>
        <location evidence="10 11">Cytoplasm</location>
    </subcellularLocation>
</comment>
<feature type="binding site" evidence="10">
    <location>
        <begin position="112"/>
        <end position="118"/>
    </location>
    <ligand>
        <name>ATP</name>
        <dbReference type="ChEBI" id="CHEBI:30616"/>
    </ligand>
</feature>
<dbReference type="Gene3D" id="3.40.1390.10">
    <property type="entry name" value="MurE/MurF, N-terminal domain"/>
    <property type="match status" value="1"/>
</dbReference>
<dbReference type="HAMAP" id="MF_02019">
    <property type="entry name" value="MurF"/>
    <property type="match status" value="1"/>
</dbReference>
<feature type="domain" description="Mur ligase C-terminal" evidence="13">
    <location>
        <begin position="332"/>
        <end position="445"/>
    </location>
</feature>
<keyword evidence="4 10" id="KW-0547">Nucleotide-binding</keyword>
<dbReference type="EC" id="6.3.2.10" evidence="10 11"/>
<dbReference type="InterPro" id="IPR000713">
    <property type="entry name" value="Mur_ligase_N"/>
</dbReference>
<evidence type="ECO:0000256" key="1">
    <source>
        <dbReference type="ARBA" id="ARBA00022490"/>
    </source>
</evidence>
<dbReference type="InterPro" id="IPR036615">
    <property type="entry name" value="Mur_ligase_C_dom_sf"/>
</dbReference>
<dbReference type="NCBIfam" id="TIGR01143">
    <property type="entry name" value="murF"/>
    <property type="match status" value="1"/>
</dbReference>
<comment type="pathway">
    <text evidence="10 11">Cell wall biogenesis; peptidoglycan biosynthesis.</text>
</comment>
<evidence type="ECO:0000256" key="10">
    <source>
        <dbReference type="HAMAP-Rule" id="MF_02019"/>
    </source>
</evidence>
<keyword evidence="5 10" id="KW-0067">ATP-binding</keyword>
<dbReference type="GO" id="GO:0016874">
    <property type="term" value="F:ligase activity"/>
    <property type="evidence" value="ECO:0007669"/>
    <property type="project" value="UniProtKB-KW"/>
</dbReference>
<evidence type="ECO:0000313" key="15">
    <source>
        <dbReference type="EMBL" id="WWT34163.1"/>
    </source>
</evidence>
<comment type="function">
    <text evidence="10 11">Involved in cell wall formation. Catalyzes the final step in the synthesis of UDP-N-acetylmuramoyl-pentapeptide, the precursor of murein.</text>
</comment>
<reference evidence="15 16" key="1">
    <citation type="submission" date="2024-02" db="EMBL/GenBank/DDBJ databases">
        <title>Complete genome sequence of Pelagibacterium nitratireducens ZH15.</title>
        <authorList>
            <person name="Zhao L.H."/>
        </authorList>
    </citation>
    <scope>NUCLEOTIDE SEQUENCE [LARGE SCALE GENOMIC DNA]</scope>
    <source>
        <strain evidence="15 16">ZH15</strain>
    </source>
</reference>
<evidence type="ECO:0000256" key="3">
    <source>
        <dbReference type="ARBA" id="ARBA00022618"/>
    </source>
</evidence>
<dbReference type="Gene3D" id="3.40.1190.10">
    <property type="entry name" value="Mur-like, catalytic domain"/>
    <property type="match status" value="1"/>
</dbReference>
<keyword evidence="8 10" id="KW-0131">Cell cycle</keyword>
<dbReference type="PANTHER" id="PTHR43024:SF1">
    <property type="entry name" value="UDP-N-ACETYLMURAMOYL-TRIPEPTIDE--D-ALANYL-D-ALANINE LIGASE"/>
    <property type="match status" value="1"/>
</dbReference>
<dbReference type="SUPFAM" id="SSF63418">
    <property type="entry name" value="MurE/MurF N-terminal domain"/>
    <property type="match status" value="1"/>
</dbReference>
<evidence type="ECO:0000256" key="7">
    <source>
        <dbReference type="ARBA" id="ARBA00022984"/>
    </source>
</evidence>
<evidence type="ECO:0000256" key="4">
    <source>
        <dbReference type="ARBA" id="ARBA00022741"/>
    </source>
</evidence>
<dbReference type="SUPFAM" id="SSF53244">
    <property type="entry name" value="MurD-like peptide ligases, peptide-binding domain"/>
    <property type="match status" value="1"/>
</dbReference>
<dbReference type="InterPro" id="IPR013221">
    <property type="entry name" value="Mur_ligase_cen"/>
</dbReference>
<dbReference type="Pfam" id="PF01225">
    <property type="entry name" value="Mur_ligase"/>
    <property type="match status" value="1"/>
</dbReference>
<comment type="catalytic activity">
    <reaction evidence="10 11">
        <text>D-alanyl-D-alanine + UDP-N-acetyl-alpha-D-muramoyl-L-alanyl-gamma-D-glutamyl-meso-2,6-diaminopimelate + ATP = UDP-N-acetyl-alpha-D-muramoyl-L-alanyl-gamma-D-glutamyl-meso-2,6-diaminopimeloyl-D-alanyl-D-alanine + ADP + phosphate + H(+)</text>
        <dbReference type="Rhea" id="RHEA:28374"/>
        <dbReference type="ChEBI" id="CHEBI:15378"/>
        <dbReference type="ChEBI" id="CHEBI:30616"/>
        <dbReference type="ChEBI" id="CHEBI:43474"/>
        <dbReference type="ChEBI" id="CHEBI:57822"/>
        <dbReference type="ChEBI" id="CHEBI:61386"/>
        <dbReference type="ChEBI" id="CHEBI:83905"/>
        <dbReference type="ChEBI" id="CHEBI:456216"/>
        <dbReference type="EC" id="6.3.2.10"/>
    </reaction>
</comment>
<dbReference type="RefSeq" id="WP_338609918.1">
    <property type="nucleotide sequence ID" value="NZ_CP146275.1"/>
</dbReference>
<name>A0ABZ2I8Q2_9HYPH</name>
<evidence type="ECO:0000259" key="12">
    <source>
        <dbReference type="Pfam" id="PF01225"/>
    </source>
</evidence>
<proteinExistence type="inferred from homology"/>
<evidence type="ECO:0000313" key="16">
    <source>
        <dbReference type="Proteomes" id="UP001369958"/>
    </source>
</evidence>
<dbReference type="PANTHER" id="PTHR43024">
    <property type="entry name" value="UDP-N-ACETYLMURAMOYL-TRIPEPTIDE--D-ALANYL-D-ALANINE LIGASE"/>
    <property type="match status" value="1"/>
</dbReference>
<keyword evidence="6 10" id="KW-0133">Cell shape</keyword>
<evidence type="ECO:0000256" key="6">
    <source>
        <dbReference type="ARBA" id="ARBA00022960"/>
    </source>
</evidence>
<keyword evidence="3 10" id="KW-0132">Cell division</keyword>
<dbReference type="InterPro" id="IPR005863">
    <property type="entry name" value="UDP-N-AcMur_synth"/>
</dbReference>
<evidence type="ECO:0000256" key="11">
    <source>
        <dbReference type="RuleBase" id="RU004136"/>
    </source>
</evidence>
<organism evidence="15 16">
    <name type="scientific">Pelagibacterium nitratireducens</name>
    <dbReference type="NCBI Taxonomy" id="1046114"/>
    <lineage>
        <taxon>Bacteria</taxon>
        <taxon>Pseudomonadati</taxon>
        <taxon>Pseudomonadota</taxon>
        <taxon>Alphaproteobacteria</taxon>
        <taxon>Hyphomicrobiales</taxon>
        <taxon>Devosiaceae</taxon>
        <taxon>Pelagibacterium</taxon>
    </lineage>
</organism>
<gene>
    <name evidence="10 15" type="primary">murF</name>
    <name evidence="15" type="ORF">V6617_06785</name>
</gene>
<keyword evidence="7 10" id="KW-0573">Peptidoglycan synthesis</keyword>
<evidence type="ECO:0000259" key="13">
    <source>
        <dbReference type="Pfam" id="PF02875"/>
    </source>
</evidence>
<dbReference type="InterPro" id="IPR035911">
    <property type="entry name" value="MurE/MurF_N"/>
</dbReference>
<dbReference type="InterPro" id="IPR004101">
    <property type="entry name" value="Mur_ligase_C"/>
</dbReference>
<keyword evidence="1 10" id="KW-0963">Cytoplasm</keyword>
<feature type="domain" description="Mur ligase N-terminal catalytic" evidence="12">
    <location>
        <begin position="26"/>
        <end position="73"/>
    </location>
</feature>
<feature type="domain" description="Mur ligase central" evidence="14">
    <location>
        <begin position="110"/>
        <end position="298"/>
    </location>
</feature>
<comment type="similarity">
    <text evidence="10">Belongs to the MurCDEF family. MurF subfamily.</text>
</comment>
<dbReference type="InterPro" id="IPR051046">
    <property type="entry name" value="MurCDEF_CellWall_CoF430Synth"/>
</dbReference>
<keyword evidence="2 10" id="KW-0436">Ligase</keyword>
<evidence type="ECO:0000256" key="5">
    <source>
        <dbReference type="ARBA" id="ARBA00022840"/>
    </source>
</evidence>
<accession>A0ABZ2I8Q2</accession>
<dbReference type="Gene3D" id="3.90.190.20">
    <property type="entry name" value="Mur ligase, C-terminal domain"/>
    <property type="match status" value="1"/>
</dbReference>
<evidence type="ECO:0000259" key="14">
    <source>
        <dbReference type="Pfam" id="PF08245"/>
    </source>
</evidence>
<dbReference type="EMBL" id="CP146275">
    <property type="protein sequence ID" value="WWT34163.1"/>
    <property type="molecule type" value="Genomic_DNA"/>
</dbReference>
<sequence>MSALYGIDEILAAAGGEARDVAADRVSSISIDSRELAPGALFVAIRGENFDGHDFVAEAIKAGAVAALVSRDRAEALSGLPLIVAEDALAGLYGMAAFSRSRSKASIIAVTGSVGKTSTKEALRVALEANGRTHASIRSFNNHWGVPLMLARMPADTEYGVFEIGMSAAGEITPLSKLVRPHVAVVTTVAPAHLEFFASEAAIADAKAEIFSGVEPDGRAIIGTDHRHVERLTTAAAAAGLSTMTYGFATGDVTISNYRATQGGATGHIEGHGLSFEVAIATAGRHMLANAVAALLAARAVGGDVEKSLAALASHGAPEGRGAAALLGDPGNPIRLIDESYNANPTSMRAALEVFAQMPAPGRRVLVLGDMRELGAASADYHTALADSVVAARPDRVFLVGEHMAKLADALPAALVAGRAQGVDEIADAVLETLAPGDSVMLKGSNGVKLGALVARIRDRFGVKR</sequence>
<dbReference type="SUPFAM" id="SSF53623">
    <property type="entry name" value="MurD-like peptide ligases, catalytic domain"/>
    <property type="match status" value="1"/>
</dbReference>
<dbReference type="InterPro" id="IPR036565">
    <property type="entry name" value="Mur-like_cat_sf"/>
</dbReference>
<keyword evidence="16" id="KW-1185">Reference proteome</keyword>
<protein>
    <recommendedName>
        <fullName evidence="10 11">UDP-N-acetylmuramoyl-tripeptide--D-alanyl-D-alanine ligase</fullName>
        <ecNumber evidence="10 11">6.3.2.10</ecNumber>
    </recommendedName>
    <alternativeName>
        <fullName evidence="10">D-alanyl-D-alanine-adding enzyme</fullName>
    </alternativeName>
</protein>
<dbReference type="Proteomes" id="UP001369958">
    <property type="component" value="Chromosome"/>
</dbReference>
<evidence type="ECO:0000256" key="9">
    <source>
        <dbReference type="ARBA" id="ARBA00023316"/>
    </source>
</evidence>
<keyword evidence="9 10" id="KW-0961">Cell wall biogenesis/degradation</keyword>